<dbReference type="Gene3D" id="3.40.50.300">
    <property type="entry name" value="P-loop containing nucleotide triphosphate hydrolases"/>
    <property type="match status" value="1"/>
</dbReference>
<dbReference type="InterPro" id="IPR008144">
    <property type="entry name" value="Guanylate_kin-like_dom"/>
</dbReference>
<dbReference type="SUPFAM" id="SSF52540">
    <property type="entry name" value="P-loop containing nucleoside triphosphate hydrolases"/>
    <property type="match status" value="1"/>
</dbReference>
<feature type="domain" description="Guanylate kinase-like" evidence="1">
    <location>
        <begin position="62"/>
        <end position="134"/>
    </location>
</feature>
<accession>A0A9Q1B1M6</accession>
<dbReference type="Pfam" id="PF00625">
    <property type="entry name" value="Guanylate_kin"/>
    <property type="match status" value="1"/>
</dbReference>
<name>A0A9Q1B1M6_9SAUR</name>
<dbReference type="InterPro" id="IPR050716">
    <property type="entry name" value="MAGUK"/>
</dbReference>
<protein>
    <recommendedName>
        <fullName evidence="1">Guanylate kinase-like domain-containing protein</fullName>
    </recommendedName>
</protein>
<dbReference type="OrthoDB" id="65789at2759"/>
<comment type="caution">
    <text evidence="2">The sequence shown here is derived from an EMBL/GenBank/DDBJ whole genome shotgun (WGS) entry which is preliminary data.</text>
</comment>
<evidence type="ECO:0000313" key="2">
    <source>
        <dbReference type="EMBL" id="KAJ7329135.1"/>
    </source>
</evidence>
<proteinExistence type="predicted"/>
<organism evidence="2 3">
    <name type="scientific">Phrynocephalus forsythii</name>
    <dbReference type="NCBI Taxonomy" id="171643"/>
    <lineage>
        <taxon>Eukaryota</taxon>
        <taxon>Metazoa</taxon>
        <taxon>Chordata</taxon>
        <taxon>Craniata</taxon>
        <taxon>Vertebrata</taxon>
        <taxon>Euteleostomi</taxon>
        <taxon>Lepidosauria</taxon>
        <taxon>Squamata</taxon>
        <taxon>Bifurcata</taxon>
        <taxon>Unidentata</taxon>
        <taxon>Episquamata</taxon>
        <taxon>Toxicofera</taxon>
        <taxon>Iguania</taxon>
        <taxon>Acrodonta</taxon>
        <taxon>Agamidae</taxon>
        <taxon>Agaminae</taxon>
        <taxon>Phrynocephalus</taxon>
    </lineage>
</organism>
<dbReference type="PANTHER" id="PTHR23122">
    <property type="entry name" value="MEMBRANE-ASSOCIATED GUANYLATE KINASE MAGUK"/>
    <property type="match status" value="1"/>
</dbReference>
<reference evidence="2" key="1">
    <citation type="journal article" date="2023" name="DNA Res.">
        <title>Chromosome-level genome assembly of Phrynocephalus forsythii using third-generation DNA sequencing and Hi-C analysis.</title>
        <authorList>
            <person name="Qi Y."/>
            <person name="Zhao W."/>
            <person name="Zhao Y."/>
            <person name="Niu C."/>
            <person name="Cao S."/>
            <person name="Zhang Y."/>
        </authorList>
    </citation>
    <scope>NUCLEOTIDE SEQUENCE</scope>
    <source>
        <tissue evidence="2">Muscle</tissue>
    </source>
</reference>
<dbReference type="InterPro" id="IPR008145">
    <property type="entry name" value="GK/Ca_channel_bsu"/>
</dbReference>
<dbReference type="InterPro" id="IPR027417">
    <property type="entry name" value="P-loop_NTPase"/>
</dbReference>
<sequence length="134" mass="15262">MENRTKVCRKPQCQFCPHIYSGNTITGPNNIKYSIKVNFTCSSTNLDVVSYEEVLRLPAFKCKTLVVIGASGVGQSHIKYTLLIKNPEKFGYLVPYMTQPQQKNEVDGKGYHFVFTEEMMRDVSANEFLEFGSF</sequence>
<dbReference type="PROSITE" id="PS50052">
    <property type="entry name" value="GUANYLATE_KINASE_2"/>
    <property type="match status" value="1"/>
</dbReference>
<gene>
    <name evidence="2" type="ORF">JRQ81_015309</name>
</gene>
<dbReference type="Proteomes" id="UP001142489">
    <property type="component" value="Unassembled WGS sequence"/>
</dbReference>
<dbReference type="EMBL" id="JAPFRF010000006">
    <property type="protein sequence ID" value="KAJ7329135.1"/>
    <property type="molecule type" value="Genomic_DNA"/>
</dbReference>
<keyword evidence="3" id="KW-1185">Reference proteome</keyword>
<evidence type="ECO:0000313" key="3">
    <source>
        <dbReference type="Proteomes" id="UP001142489"/>
    </source>
</evidence>
<evidence type="ECO:0000259" key="1">
    <source>
        <dbReference type="PROSITE" id="PS50052"/>
    </source>
</evidence>
<dbReference type="AlphaFoldDB" id="A0A9Q1B1M6"/>